<keyword evidence="3" id="KW-1133">Transmembrane helix</keyword>
<sequence length="481" mass="51781">MAADDQSKVLGIVVLARHGDRQGFYQDPLTYTASATAITPLGEQQEFQLGSLIRSRYLNSSLPSFISGVSNTSSLFVQNQVAVRADAGGEGGVIFDSAVALAQGLWPPTSLASTTLADGSTVTSPLGGYQYVPIESVEPNEDVSLEGYTSCNTFDDHTSAFYASEEFQNKQRLVSQFLTNLQPYMDGRPVTLQNMWNIFDYMNVQSIHNATFAQSLPDNYLAQARDLANWHEYNVFSDSTFDGVGNIAFRAMVPSVLTAMQRIANASDPLKLHYSAIAYKPFLSLFNMTGVVADGALPPSIVNYAASVVLEVRQPASSVEPVIRFNFKNGTDYDDFREYPMSIPGWARFPVSGEGSAGPDVPLSTFISAFQPAGINTTLQWCNVCAQTEARGCAALFAGNGTETSGHTIRVNVHDAISPVGAGFLGAGLTIVVYGLGLAILAYLGLLTFGKRARTASRQKYGTNDHTELHSSTNSITKESA</sequence>
<evidence type="ECO:0000313" key="5">
    <source>
        <dbReference type="Proteomes" id="UP000256964"/>
    </source>
</evidence>
<evidence type="ECO:0000256" key="1">
    <source>
        <dbReference type="ARBA" id="ARBA00005375"/>
    </source>
</evidence>
<dbReference type="GO" id="GO:0016791">
    <property type="term" value="F:phosphatase activity"/>
    <property type="evidence" value="ECO:0007669"/>
    <property type="project" value="TreeGrafter"/>
</dbReference>
<dbReference type="EMBL" id="KZ857426">
    <property type="protein sequence ID" value="RDX46541.1"/>
    <property type="molecule type" value="Genomic_DNA"/>
</dbReference>
<dbReference type="InterPro" id="IPR000560">
    <property type="entry name" value="His_Pase_clade-2"/>
</dbReference>
<dbReference type="InterPro" id="IPR050645">
    <property type="entry name" value="Histidine_acid_phosphatase"/>
</dbReference>
<proteinExistence type="inferred from homology"/>
<dbReference type="Proteomes" id="UP000256964">
    <property type="component" value="Unassembled WGS sequence"/>
</dbReference>
<dbReference type="STRING" id="139420.A0A371D1Y5"/>
<dbReference type="OrthoDB" id="258392at2759"/>
<organism evidence="4 5">
    <name type="scientific">Lentinus brumalis</name>
    <dbReference type="NCBI Taxonomy" id="2498619"/>
    <lineage>
        <taxon>Eukaryota</taxon>
        <taxon>Fungi</taxon>
        <taxon>Dikarya</taxon>
        <taxon>Basidiomycota</taxon>
        <taxon>Agaricomycotina</taxon>
        <taxon>Agaricomycetes</taxon>
        <taxon>Polyporales</taxon>
        <taxon>Polyporaceae</taxon>
        <taxon>Lentinus</taxon>
    </lineage>
</organism>
<protein>
    <submittedName>
        <fullName evidence="4">Phosphoglycerate mutase-like protein</fullName>
    </submittedName>
</protein>
<dbReference type="PANTHER" id="PTHR11567">
    <property type="entry name" value="ACID PHOSPHATASE-RELATED"/>
    <property type="match status" value="1"/>
</dbReference>
<feature type="compositionally biased region" description="Polar residues" evidence="2">
    <location>
        <begin position="470"/>
        <end position="481"/>
    </location>
</feature>
<reference evidence="4 5" key="1">
    <citation type="journal article" date="2018" name="Biotechnol. Biofuels">
        <title>Integrative visual omics of the white-rot fungus Polyporus brumalis exposes the biotechnological potential of its oxidative enzymes for delignifying raw plant biomass.</title>
        <authorList>
            <person name="Miyauchi S."/>
            <person name="Rancon A."/>
            <person name="Drula E."/>
            <person name="Hage H."/>
            <person name="Chaduli D."/>
            <person name="Favel A."/>
            <person name="Grisel S."/>
            <person name="Henrissat B."/>
            <person name="Herpoel-Gimbert I."/>
            <person name="Ruiz-Duenas F.J."/>
            <person name="Chevret D."/>
            <person name="Hainaut M."/>
            <person name="Lin J."/>
            <person name="Wang M."/>
            <person name="Pangilinan J."/>
            <person name="Lipzen A."/>
            <person name="Lesage-Meessen L."/>
            <person name="Navarro D."/>
            <person name="Riley R."/>
            <person name="Grigoriev I.V."/>
            <person name="Zhou S."/>
            <person name="Raouche S."/>
            <person name="Rosso M.N."/>
        </authorList>
    </citation>
    <scope>NUCLEOTIDE SEQUENCE [LARGE SCALE GENOMIC DNA]</scope>
    <source>
        <strain evidence="4 5">BRFM 1820</strain>
    </source>
</reference>
<dbReference type="InterPro" id="IPR029033">
    <property type="entry name" value="His_PPase_superfam"/>
</dbReference>
<dbReference type="Pfam" id="PF00328">
    <property type="entry name" value="His_Phos_2"/>
    <property type="match status" value="1"/>
</dbReference>
<dbReference type="SUPFAM" id="SSF53254">
    <property type="entry name" value="Phosphoglycerate mutase-like"/>
    <property type="match status" value="1"/>
</dbReference>
<feature type="region of interest" description="Disordered" evidence="2">
    <location>
        <begin position="460"/>
        <end position="481"/>
    </location>
</feature>
<dbReference type="PANTHER" id="PTHR11567:SF142">
    <property type="entry name" value="PHOSPHOGLYCERATE MUTASE-LIKE PROTEIN"/>
    <property type="match status" value="1"/>
</dbReference>
<dbReference type="AlphaFoldDB" id="A0A371D1Y5"/>
<gene>
    <name evidence="4" type="ORF">OH76DRAFT_1406847</name>
</gene>
<evidence type="ECO:0000256" key="3">
    <source>
        <dbReference type="SAM" id="Phobius"/>
    </source>
</evidence>
<keyword evidence="3" id="KW-0812">Transmembrane</keyword>
<comment type="similarity">
    <text evidence="1">Belongs to the histidine acid phosphatase family.</text>
</comment>
<dbReference type="Gene3D" id="3.40.50.1240">
    <property type="entry name" value="Phosphoglycerate mutase-like"/>
    <property type="match status" value="1"/>
</dbReference>
<evidence type="ECO:0000313" key="4">
    <source>
        <dbReference type="EMBL" id="RDX46541.1"/>
    </source>
</evidence>
<feature type="transmembrane region" description="Helical" evidence="3">
    <location>
        <begin position="424"/>
        <end position="450"/>
    </location>
</feature>
<name>A0A371D1Y5_9APHY</name>
<keyword evidence="3" id="KW-0472">Membrane</keyword>
<keyword evidence="5" id="KW-1185">Reference proteome</keyword>
<accession>A0A371D1Y5</accession>
<evidence type="ECO:0000256" key="2">
    <source>
        <dbReference type="SAM" id="MobiDB-lite"/>
    </source>
</evidence>